<dbReference type="Gramene" id="TraesLDM1A03G00164610.1">
    <property type="protein sequence ID" value="TraesLDM1A03G00164610.1.CDS1"/>
    <property type="gene ID" value="TraesLDM1A03G00164610"/>
</dbReference>
<proteinExistence type="predicted"/>
<dbReference type="Gramene" id="TraesCLE_scaffold_047568_01G000100.1">
    <property type="protein sequence ID" value="TraesCLE_scaffold_047568_01G000100.1"/>
    <property type="gene ID" value="TraesCLE_scaffold_047568_01G000100"/>
</dbReference>
<name>A0A3B5Y6K6_WHEAT</name>
<dbReference type="Gramene" id="TraesJUL1A03G00165210.1">
    <property type="protein sequence ID" value="TraesJUL1A03G00165210.1.CDS1"/>
    <property type="gene ID" value="TraesJUL1A03G00165210"/>
</dbReference>
<evidence type="ECO:0000313" key="3">
    <source>
        <dbReference type="Proteomes" id="UP000019116"/>
    </source>
</evidence>
<dbReference type="Proteomes" id="UP000019116">
    <property type="component" value="Chromosome 1A"/>
</dbReference>
<feature type="compositionally biased region" description="Gly residues" evidence="1">
    <location>
        <begin position="103"/>
        <end position="113"/>
    </location>
</feature>
<reference evidence="2" key="1">
    <citation type="submission" date="2018-08" db="EMBL/GenBank/DDBJ databases">
        <authorList>
            <person name="Rossello M."/>
        </authorList>
    </citation>
    <scope>NUCLEOTIDE SEQUENCE [LARGE SCALE GENOMIC DNA]</scope>
    <source>
        <strain evidence="2">cv. Chinese Spring</strain>
    </source>
</reference>
<protein>
    <submittedName>
        <fullName evidence="2">Uncharacterized protein</fullName>
    </submittedName>
</protein>
<dbReference type="Gramene" id="TraesCAD_scaffold_044675_01G000100.1">
    <property type="protein sequence ID" value="TraesCAD_scaffold_044675_01G000100.1"/>
    <property type="gene ID" value="TraesCAD_scaffold_044675_01G000100"/>
</dbReference>
<dbReference type="Gramene" id="TraesSYM1A03G00165430.1">
    <property type="protein sequence ID" value="TraesSYM1A03G00165430.1.CDS1"/>
    <property type="gene ID" value="TraesSYM1A03G00165430"/>
</dbReference>
<evidence type="ECO:0000313" key="2">
    <source>
        <dbReference type="EnsemblPlants" id="TraesCS1A02G396500.1.cds1"/>
    </source>
</evidence>
<dbReference type="Gramene" id="TraesCS1A02G396500.1">
    <property type="protein sequence ID" value="TraesCS1A02G396500.1.cds1"/>
    <property type="gene ID" value="TraesCS1A02G396500"/>
</dbReference>
<dbReference type="Gramene" id="TraesARI1A03G00164200.1">
    <property type="protein sequence ID" value="TraesARI1A03G00164200.1.CDS1"/>
    <property type="gene ID" value="TraesARI1A03G00164200"/>
</dbReference>
<dbReference type="AlphaFoldDB" id="A0A3B5Y6K6"/>
<dbReference type="Gramene" id="TraesCS1A03G0966900.1">
    <property type="protein sequence ID" value="TraesCS1A03G0966900.1.CDS1"/>
    <property type="gene ID" value="TraesCS1A03G0966900"/>
</dbReference>
<accession>A0A3B5Y6K6</accession>
<reference evidence="2" key="2">
    <citation type="submission" date="2018-10" db="UniProtKB">
        <authorList>
            <consortium name="EnsemblPlants"/>
        </authorList>
    </citation>
    <scope>IDENTIFICATION</scope>
</reference>
<dbReference type="Gramene" id="TraesSTA1A03G00165890.1">
    <property type="protein sequence ID" value="TraesSTA1A03G00165890.1.CDS1"/>
    <property type="gene ID" value="TraesSTA1A03G00165890"/>
</dbReference>
<dbReference type="EnsemblPlants" id="TraesCS1A02G396500.1">
    <property type="protein sequence ID" value="TraesCS1A02G396500.1.cds1"/>
    <property type="gene ID" value="TraesCS1A02G396500"/>
</dbReference>
<dbReference type="Gramene" id="TraesNOR1A03G00166450.1">
    <property type="protein sequence ID" value="TraesNOR1A03G00166450.1.CDS1"/>
    <property type="gene ID" value="TraesNOR1A03G00166450"/>
</dbReference>
<dbReference type="Gramene" id="TraesLAC1A03G00168870.1">
    <property type="protein sequence ID" value="TraesLAC1A03G00168870.1.CDS1"/>
    <property type="gene ID" value="TraesLAC1A03G00168870"/>
</dbReference>
<dbReference type="Gramene" id="TraesJAG1A03G00164970.1">
    <property type="protein sequence ID" value="TraesJAG1A03G00164970.1.CDS1"/>
    <property type="gene ID" value="TraesJAG1A03G00164970"/>
</dbReference>
<sequence length="113" mass="11577">MKKTAAVPRSGLQHLLNGGDEPTRSSRPELAASWPRAARSAGQQDGDGSQKDIFASGGKAKGLGDVTGLGRETRVELRAGSTGDGGIGAWWRTGGDGGKRRSGLGGFIRGKMG</sequence>
<feature type="region of interest" description="Disordered" evidence="1">
    <location>
        <begin position="1"/>
        <end position="113"/>
    </location>
</feature>
<dbReference type="Gramene" id="TraesWEE_scaffold_048271_01G000100.1">
    <property type="protein sequence ID" value="TraesWEE_scaffold_048271_01G000100.1"/>
    <property type="gene ID" value="TraesWEE_scaffold_048271_01G000100"/>
</dbReference>
<keyword evidence="3" id="KW-1185">Reference proteome</keyword>
<organism evidence="2">
    <name type="scientific">Triticum aestivum</name>
    <name type="common">Wheat</name>
    <dbReference type="NCBI Taxonomy" id="4565"/>
    <lineage>
        <taxon>Eukaryota</taxon>
        <taxon>Viridiplantae</taxon>
        <taxon>Streptophyta</taxon>
        <taxon>Embryophyta</taxon>
        <taxon>Tracheophyta</taxon>
        <taxon>Spermatophyta</taxon>
        <taxon>Magnoliopsida</taxon>
        <taxon>Liliopsida</taxon>
        <taxon>Poales</taxon>
        <taxon>Poaceae</taxon>
        <taxon>BOP clade</taxon>
        <taxon>Pooideae</taxon>
        <taxon>Triticodae</taxon>
        <taxon>Triticeae</taxon>
        <taxon>Triticinae</taxon>
        <taxon>Triticum</taxon>
    </lineage>
</organism>
<evidence type="ECO:0000256" key="1">
    <source>
        <dbReference type="SAM" id="MobiDB-lite"/>
    </source>
</evidence>
<dbReference type="Gramene" id="TraesMAC1A03G00162640.1">
    <property type="protein sequence ID" value="TraesMAC1A03G00162640.1.CDS1"/>
    <property type="gene ID" value="TraesMAC1A03G00162640"/>
</dbReference>
<dbReference type="Gramene" id="TraesROB_scaffold_041928_01G000100.1">
    <property type="protein sequence ID" value="TraesROB_scaffold_041928_01G000100.1"/>
    <property type="gene ID" value="TraesROB_scaffold_041928_01G000100"/>
</dbReference>
<dbReference type="Gramene" id="TraesRN1A0101037100.1">
    <property type="protein sequence ID" value="TraesRN1A0101037100.1"/>
    <property type="gene ID" value="TraesRN1A0101037100"/>
</dbReference>